<dbReference type="Proteomes" id="UP001281147">
    <property type="component" value="Unassembled WGS sequence"/>
</dbReference>
<proteinExistence type="predicted"/>
<gene>
    <name evidence="1" type="ORF">LTR37_013967</name>
</gene>
<protein>
    <submittedName>
        <fullName evidence="1">Uncharacterized protein</fullName>
    </submittedName>
</protein>
<accession>A0ACC3MV41</accession>
<name>A0ACC3MV41_9PEZI</name>
<dbReference type="EMBL" id="JAUTXU010000141">
    <property type="protein sequence ID" value="KAK3704293.1"/>
    <property type="molecule type" value="Genomic_DNA"/>
</dbReference>
<reference evidence="1" key="1">
    <citation type="submission" date="2023-07" db="EMBL/GenBank/DDBJ databases">
        <title>Black Yeasts Isolated from many extreme environments.</title>
        <authorList>
            <person name="Coleine C."/>
            <person name="Stajich J.E."/>
            <person name="Selbmann L."/>
        </authorList>
    </citation>
    <scope>NUCLEOTIDE SEQUENCE</scope>
    <source>
        <strain evidence="1">CCFEE 5714</strain>
    </source>
</reference>
<keyword evidence="2" id="KW-1185">Reference proteome</keyword>
<sequence length="1139" mass="124680">MRASQLLFALGLTAGVMADSPAEIHREGSSDVPTTGPATPCSDLTRLACALGSQEACDTLDLEKRDDDNDDDHWYNGLNNRLCDLFGDTCDDDEHDKRDTALTDSDDLRTTTNVRGPRSAIAVTQPAHLLTGVIPSTEGQVEIITYAVSDLIQPTATLSAVQTSPMIVEERGHYLNAYWIATGSAMTDDPNVAVSTLVMSGNTIVLTQSFERPFPAGMFTTNLAKRDGMPAPTEPSTMEAVNKVESNRGEPDHSKHDKSGHSKHEKPGHSKHDTPGKSSPDRSKHDNPDRSKQDRPGHSKDDKPAHHKHDKPASKFTSKATDAAPVSFRTEVVSSLDNDPPLVVKKIYAGPYTSTETSTVNVWPRAEKRAAVETVTVLDEQPGHKILNKVAAGQPTTEVTVVDHEGTKLTLKPSTNLMGEKVLVTDSLEDSGGHTHTVTMIHDSDGTSIILPPETSTNLVTRTDVVTTTVHVSGTIEPTTTVEGSSISTDSVVQMPTTTVEGSSISIGSVKLFPTTTVEGSTLSTDPMEQLPTTTVQGINISSDPPRLTKYEARIVTTITKVLVETVTQTGHGWWQHHPYADQPGYLHHDPSGYVYGAGHFGEGLMPTRTMADLGSTTVPVTRALQFLNNGTMLVVPPRAEATLMPLVWRDDYSDSWEHLMTLHMDVLRSLYQHADWEVIPLMAHHLHLSTGETNTDPELHLKQAFVMWMRGSQPQYAHHYQEAYPAITRNDRDVVTKTMAHIKGQDYSITAPTQKINGHHFVADPLLKYKMFDPRHHAVAPTGSCEKGPRHPGMKYEGPGDDDDDHEIHSALSGLEKRGHSDKGNRTVEKHQRQDDCQKERCMWDYLKPINITTVAPMAMYDHYGDMVYDYFTHTTELHRPHWGTKDPNGLYYPTYHTWVHANGTATHHVARQTPATANDTRHGYKVHGDPHCWDVESCYKHCDHEHEHDLPFDPKLLYYIIGPILGLLALTALVLLCLRRNKRDRRDSHPTVVEKIRRMSTKKPDEVVYNTVTGTTTDQDGNVVDPATAPPTATLAGPAAGAAAARETSEGSDEPNRGTTARRAEEGRGRVNFADPPAPEAKEVGSAPGPVPAESTAPVPVHDGTADTSGMQTADMGSVRGRKRSRPEGALAGLGIF</sequence>
<evidence type="ECO:0000313" key="1">
    <source>
        <dbReference type="EMBL" id="KAK3704293.1"/>
    </source>
</evidence>
<comment type="caution">
    <text evidence="1">The sequence shown here is derived from an EMBL/GenBank/DDBJ whole genome shotgun (WGS) entry which is preliminary data.</text>
</comment>
<evidence type="ECO:0000313" key="2">
    <source>
        <dbReference type="Proteomes" id="UP001281147"/>
    </source>
</evidence>
<organism evidence="1 2">
    <name type="scientific">Vermiconidia calcicola</name>
    <dbReference type="NCBI Taxonomy" id="1690605"/>
    <lineage>
        <taxon>Eukaryota</taxon>
        <taxon>Fungi</taxon>
        <taxon>Dikarya</taxon>
        <taxon>Ascomycota</taxon>
        <taxon>Pezizomycotina</taxon>
        <taxon>Dothideomycetes</taxon>
        <taxon>Dothideomycetidae</taxon>
        <taxon>Mycosphaerellales</taxon>
        <taxon>Extremaceae</taxon>
        <taxon>Vermiconidia</taxon>
    </lineage>
</organism>